<dbReference type="InterPro" id="IPR027417">
    <property type="entry name" value="P-loop_NTPase"/>
</dbReference>
<keyword evidence="9 11" id="KW-1133">Transmembrane helix</keyword>
<dbReference type="SMART" id="SM00382">
    <property type="entry name" value="AAA"/>
    <property type="match status" value="1"/>
</dbReference>
<dbReference type="Gene3D" id="3.40.50.300">
    <property type="entry name" value="P-loop containing nucleotide triphosphate hydrolases"/>
    <property type="match status" value="1"/>
</dbReference>
<dbReference type="AlphaFoldDB" id="A0A2G9WP60"/>
<feature type="domain" description="ABC transporter" evidence="12">
    <location>
        <begin position="401"/>
        <end position="634"/>
    </location>
</feature>
<evidence type="ECO:0000259" key="12">
    <source>
        <dbReference type="PROSITE" id="PS50893"/>
    </source>
</evidence>
<dbReference type="InterPro" id="IPR003439">
    <property type="entry name" value="ABC_transporter-like_ATP-bd"/>
</dbReference>
<comment type="caution">
    <text evidence="14">The sequence shown here is derived from an EMBL/GenBank/DDBJ whole genome shotgun (WGS) entry which is preliminary data.</text>
</comment>
<dbReference type="GO" id="GO:0015421">
    <property type="term" value="F:ABC-type oligopeptide transporter activity"/>
    <property type="evidence" value="ECO:0007669"/>
    <property type="project" value="TreeGrafter"/>
</dbReference>
<dbReference type="PANTHER" id="PTHR43394">
    <property type="entry name" value="ATP-DEPENDENT PERMEASE MDL1, MITOCHONDRIAL"/>
    <property type="match status" value="1"/>
</dbReference>
<proteinExistence type="inferred from homology"/>
<feature type="transmembrane region" description="Helical" evidence="11">
    <location>
        <begin position="117"/>
        <end position="134"/>
    </location>
</feature>
<dbReference type="InterPro" id="IPR011527">
    <property type="entry name" value="ABC1_TM_dom"/>
</dbReference>
<evidence type="ECO:0008006" key="16">
    <source>
        <dbReference type="Google" id="ProtNLM"/>
    </source>
</evidence>
<evidence type="ECO:0000313" key="15">
    <source>
        <dbReference type="Proteomes" id="UP000231070"/>
    </source>
</evidence>
<evidence type="ECO:0000256" key="11">
    <source>
        <dbReference type="SAM" id="Phobius"/>
    </source>
</evidence>
<dbReference type="GO" id="GO:0005886">
    <property type="term" value="C:plasma membrane"/>
    <property type="evidence" value="ECO:0007669"/>
    <property type="project" value="UniProtKB-SubCell"/>
</dbReference>
<accession>A0A2G9WP60</accession>
<keyword evidence="6 11" id="KW-0812">Transmembrane</keyword>
<feature type="transmembrane region" description="Helical" evidence="11">
    <location>
        <begin position="81"/>
        <end position="105"/>
    </location>
</feature>
<feature type="transmembrane region" description="Helical" evidence="11">
    <location>
        <begin position="225"/>
        <end position="243"/>
    </location>
</feature>
<evidence type="ECO:0000256" key="8">
    <source>
        <dbReference type="ARBA" id="ARBA00022840"/>
    </source>
</evidence>
<evidence type="ECO:0000256" key="9">
    <source>
        <dbReference type="ARBA" id="ARBA00022989"/>
    </source>
</evidence>
<evidence type="ECO:0000256" key="3">
    <source>
        <dbReference type="ARBA" id="ARBA00022448"/>
    </source>
</evidence>
<name>A0A2G9WP60_9HYPH</name>
<dbReference type="Pfam" id="PF00664">
    <property type="entry name" value="ABC_membrane"/>
    <property type="match status" value="1"/>
</dbReference>
<gene>
    <name evidence="14" type="ORF">CJ014_25035</name>
</gene>
<dbReference type="InterPro" id="IPR003593">
    <property type="entry name" value="AAA+_ATPase"/>
</dbReference>
<dbReference type="InterPro" id="IPR039421">
    <property type="entry name" value="Type_1_exporter"/>
</dbReference>
<dbReference type="GO" id="GO:0005524">
    <property type="term" value="F:ATP binding"/>
    <property type="evidence" value="ECO:0007669"/>
    <property type="project" value="UniProtKB-KW"/>
</dbReference>
<keyword evidence="5" id="KW-0762">Sugar transport</keyword>
<sequence length="650" mass="70522">MPPGIIRLSGKSATFRADAARYHPPVRKVCNFSGGCFGRRTGRTWSVHLNYLKGRLVSLLGPEQKLGPLVRLFRANFRPYLWRYVFALAMMIVAALATAGSAYIIKDIINKIFIDKNGGLVFVIAGAIVVIYLVKGFATYFSSVTLTKIGNSMVARLQRQLYDAVLRQDIAFFQRHALGDIMMRISQNASAARSAIDLVVLSLGRDLFTLVSLVGVMVVQNPTMSALSLLIAPPAVYGIIHLLKKVRTAARKEVMTSAQIITIVQESVQGIRVVKSFGLEDRLRAAFEVATGNVERLANRMAMLGARSSPLMETLGGFAIAFVVMFGGYQIVHYNADPGAFFSFITALLLAYEPAKKLARFNLDIERALVGVRMMYEVLDLVPELQSAPDAVEARFDTATVGFDRVDFAYGEAPVLRSLSLTAPANSVVALVGPSGAGKSTVFSLVERFFDPKAGAVLINGTDIRRFTVESLRRHIALVTQDTFLFDGTVAANIADGRPDATPAEIEAAARDANAYDFIMAMPGGFGARVGEGGGNLSGGQRQRIAIARAILRQAPILLLDEATSALDAQAERDIQEALGRLMKGRTTFVIAHRLATVRDADIIYVMDKGEVVQSGNHAQLMAEGGLYAHLRALQFKDEKPRTEAAEATG</sequence>
<dbReference type="SUPFAM" id="SSF90123">
    <property type="entry name" value="ABC transporter transmembrane region"/>
    <property type="match status" value="1"/>
</dbReference>
<dbReference type="FunFam" id="3.40.50.300:FF:000221">
    <property type="entry name" value="Multidrug ABC transporter ATP-binding protein"/>
    <property type="match status" value="1"/>
</dbReference>
<feature type="transmembrane region" description="Helical" evidence="11">
    <location>
        <begin position="310"/>
        <end position="332"/>
    </location>
</feature>
<dbReference type="OrthoDB" id="9804259at2"/>
<evidence type="ECO:0000256" key="10">
    <source>
        <dbReference type="ARBA" id="ARBA00023136"/>
    </source>
</evidence>
<keyword evidence="10 11" id="KW-0472">Membrane</keyword>
<dbReference type="PROSITE" id="PS50929">
    <property type="entry name" value="ABC_TM1F"/>
    <property type="match status" value="1"/>
</dbReference>
<comment type="subcellular location">
    <subcellularLocation>
        <location evidence="1">Cell membrane</location>
        <topology evidence="1">Multi-pass membrane protein</topology>
    </subcellularLocation>
</comment>
<protein>
    <recommendedName>
        <fullName evidence="16">ABC transporter ATP-binding protein</fullName>
    </recommendedName>
</protein>
<dbReference type="SUPFAM" id="SSF52540">
    <property type="entry name" value="P-loop containing nucleoside triphosphate hydrolases"/>
    <property type="match status" value="1"/>
</dbReference>
<organism evidence="14 15">
    <name type="scientific">Pleomorphomonas carboxyditropha</name>
    <dbReference type="NCBI Taxonomy" id="2023338"/>
    <lineage>
        <taxon>Bacteria</taxon>
        <taxon>Pseudomonadati</taxon>
        <taxon>Pseudomonadota</taxon>
        <taxon>Alphaproteobacteria</taxon>
        <taxon>Hyphomicrobiales</taxon>
        <taxon>Pleomorphomonadaceae</taxon>
        <taxon>Pleomorphomonas</taxon>
    </lineage>
</organism>
<evidence type="ECO:0000313" key="14">
    <source>
        <dbReference type="EMBL" id="PIO96499.1"/>
    </source>
</evidence>
<dbReference type="GO" id="GO:0016887">
    <property type="term" value="F:ATP hydrolysis activity"/>
    <property type="evidence" value="ECO:0007669"/>
    <property type="project" value="InterPro"/>
</dbReference>
<dbReference type="EMBL" id="NQVN01000032">
    <property type="protein sequence ID" value="PIO96499.1"/>
    <property type="molecule type" value="Genomic_DNA"/>
</dbReference>
<comment type="similarity">
    <text evidence="2">Belongs to the ABC transporter superfamily.</text>
</comment>
<dbReference type="InterPro" id="IPR036640">
    <property type="entry name" value="ABC1_TM_sf"/>
</dbReference>
<dbReference type="CDD" id="cd18552">
    <property type="entry name" value="ABC_6TM_MsbA_like"/>
    <property type="match status" value="1"/>
</dbReference>
<keyword evidence="15" id="KW-1185">Reference proteome</keyword>
<dbReference type="Pfam" id="PF00005">
    <property type="entry name" value="ABC_tran"/>
    <property type="match status" value="1"/>
</dbReference>
<dbReference type="PROSITE" id="PS50893">
    <property type="entry name" value="ABC_TRANSPORTER_2"/>
    <property type="match status" value="1"/>
</dbReference>
<evidence type="ECO:0000256" key="7">
    <source>
        <dbReference type="ARBA" id="ARBA00022741"/>
    </source>
</evidence>
<evidence type="ECO:0000256" key="4">
    <source>
        <dbReference type="ARBA" id="ARBA00022475"/>
    </source>
</evidence>
<dbReference type="PROSITE" id="PS00211">
    <property type="entry name" value="ABC_TRANSPORTER_1"/>
    <property type="match status" value="1"/>
</dbReference>
<keyword evidence="8" id="KW-0067">ATP-binding</keyword>
<evidence type="ECO:0000256" key="1">
    <source>
        <dbReference type="ARBA" id="ARBA00004651"/>
    </source>
</evidence>
<reference evidence="14 15" key="1">
    <citation type="submission" date="2017-08" db="EMBL/GenBank/DDBJ databases">
        <title>Pleomorphomonas carboxidotrophicus sp. nov., a new mesophilic hydrogenogenic carboxidotroph.</title>
        <authorList>
            <person name="Esquivel-Elizondo S."/>
            <person name="Krajmalnik-Brown R."/>
            <person name="Maldonado J."/>
        </authorList>
    </citation>
    <scope>NUCLEOTIDE SEQUENCE [LARGE SCALE GENOMIC DNA]</scope>
    <source>
        <strain evidence="14 15">SVCO-16</strain>
    </source>
</reference>
<keyword evidence="3" id="KW-0813">Transport</keyword>
<dbReference type="InterPro" id="IPR017871">
    <property type="entry name" value="ABC_transporter-like_CS"/>
</dbReference>
<keyword evidence="7" id="KW-0547">Nucleotide-binding</keyword>
<dbReference type="Gene3D" id="1.20.1560.10">
    <property type="entry name" value="ABC transporter type 1, transmembrane domain"/>
    <property type="match status" value="1"/>
</dbReference>
<keyword evidence="4" id="KW-1003">Cell membrane</keyword>
<dbReference type="PANTHER" id="PTHR43394:SF1">
    <property type="entry name" value="ATP-BINDING CASSETTE SUB-FAMILY B MEMBER 10, MITOCHONDRIAL"/>
    <property type="match status" value="1"/>
</dbReference>
<feature type="domain" description="ABC transmembrane type-1" evidence="13">
    <location>
        <begin position="85"/>
        <end position="367"/>
    </location>
</feature>
<evidence type="ECO:0000256" key="5">
    <source>
        <dbReference type="ARBA" id="ARBA00022597"/>
    </source>
</evidence>
<evidence type="ECO:0000259" key="13">
    <source>
        <dbReference type="PROSITE" id="PS50929"/>
    </source>
</evidence>
<evidence type="ECO:0000256" key="2">
    <source>
        <dbReference type="ARBA" id="ARBA00005417"/>
    </source>
</evidence>
<dbReference type="Proteomes" id="UP000231070">
    <property type="component" value="Unassembled WGS sequence"/>
</dbReference>
<evidence type="ECO:0000256" key="6">
    <source>
        <dbReference type="ARBA" id="ARBA00022692"/>
    </source>
</evidence>